<comment type="caution">
    <text evidence="3">The sequence shown here is derived from an EMBL/GenBank/DDBJ whole genome shotgun (WGS) entry which is preliminary data.</text>
</comment>
<keyword evidence="2" id="KW-0812">Transmembrane</keyword>
<dbReference type="RefSeq" id="WP_040040298.1">
    <property type="nucleotide sequence ID" value="NZ_JWJG01000028.1"/>
</dbReference>
<dbReference type="NCBIfam" id="TIGR00847">
    <property type="entry name" value="ccoS"/>
    <property type="match status" value="1"/>
</dbReference>
<dbReference type="Pfam" id="PF03597">
    <property type="entry name" value="FixS"/>
    <property type="match status" value="1"/>
</dbReference>
<keyword evidence="2" id="KW-1133">Transmembrane helix</keyword>
<reference evidence="3 4" key="1">
    <citation type="submission" date="2014-12" db="EMBL/GenBank/DDBJ databases">
        <title>Denitrispirillum autotrophicum gen. nov., sp. nov., Denitrifying, Facultatively Autotrophic Bacteria Isolated from Rice Paddy Soil.</title>
        <authorList>
            <person name="Ishii S."/>
            <person name="Ashida N."/>
            <person name="Ohno H."/>
            <person name="Otsuka S."/>
            <person name="Yokota A."/>
            <person name="Senoo K."/>
        </authorList>
    </citation>
    <scope>NUCLEOTIDE SEQUENCE [LARGE SCALE GENOMIC DNA]</scope>
    <source>
        <strain evidence="3 4">TSA66</strain>
    </source>
</reference>
<dbReference type="Proteomes" id="UP000031572">
    <property type="component" value="Unassembled WGS sequence"/>
</dbReference>
<dbReference type="EMBL" id="JWJG01000028">
    <property type="protein sequence ID" value="KIF81472.1"/>
    <property type="molecule type" value="Genomic_DNA"/>
</dbReference>
<evidence type="ECO:0000313" key="3">
    <source>
        <dbReference type="EMBL" id="KIF81472.1"/>
    </source>
</evidence>
<evidence type="ECO:0000256" key="1">
    <source>
        <dbReference type="SAM" id="MobiDB-lite"/>
    </source>
</evidence>
<dbReference type="InterPro" id="IPR004714">
    <property type="entry name" value="Cyt_oxidase_maturation_cbb3"/>
</dbReference>
<evidence type="ECO:0008006" key="5">
    <source>
        <dbReference type="Google" id="ProtNLM"/>
    </source>
</evidence>
<accession>A0A0C1YLU9</accession>
<dbReference type="AlphaFoldDB" id="A0A0C1YLU9"/>
<proteinExistence type="predicted"/>
<evidence type="ECO:0000313" key="4">
    <source>
        <dbReference type="Proteomes" id="UP000031572"/>
    </source>
</evidence>
<dbReference type="PANTHER" id="PTHR41532">
    <property type="entry name" value="FIXS PROTEIN"/>
    <property type="match status" value="1"/>
</dbReference>
<feature type="region of interest" description="Disordered" evidence="1">
    <location>
        <begin position="45"/>
        <end position="77"/>
    </location>
</feature>
<sequence>MEALYILVPLSVVLVFVAIWVFLSMSDGGQFDDMVGPAMRVVLDDDQAGEDAPEAGKAHGGSDAKGATHKHNTDSLN</sequence>
<keyword evidence="4" id="KW-1185">Reference proteome</keyword>
<keyword evidence="2" id="KW-0472">Membrane</keyword>
<dbReference type="PANTHER" id="PTHR41532:SF1">
    <property type="entry name" value="FIXS PROTEIN"/>
    <property type="match status" value="1"/>
</dbReference>
<gene>
    <name evidence="3" type="ORF">TSA66_12725</name>
</gene>
<protein>
    <recommendedName>
        <fullName evidence="5">Cytochrome oxidase maturation protein Cbb3</fullName>
    </recommendedName>
</protein>
<feature type="transmembrane region" description="Helical" evidence="2">
    <location>
        <begin position="6"/>
        <end position="25"/>
    </location>
</feature>
<name>A0A0C1YLU9_9BURK</name>
<dbReference type="OrthoDB" id="9802763at2"/>
<evidence type="ECO:0000256" key="2">
    <source>
        <dbReference type="SAM" id="Phobius"/>
    </source>
</evidence>
<dbReference type="STRING" id="709839.TSA66_12725"/>
<organism evidence="3 4">
    <name type="scientific">Noviherbaspirillum autotrophicum</name>
    <dbReference type="NCBI Taxonomy" id="709839"/>
    <lineage>
        <taxon>Bacteria</taxon>
        <taxon>Pseudomonadati</taxon>
        <taxon>Pseudomonadota</taxon>
        <taxon>Betaproteobacteria</taxon>
        <taxon>Burkholderiales</taxon>
        <taxon>Oxalobacteraceae</taxon>
        <taxon>Noviherbaspirillum</taxon>
    </lineage>
</organism>